<dbReference type="PANTHER" id="PTHR46239">
    <property type="entry name" value="DNA REPAIR PROTEIN RAD51 HOMOLOG 3 RAD51C"/>
    <property type="match status" value="1"/>
</dbReference>
<dbReference type="GO" id="GO:0007131">
    <property type="term" value="P:reciprocal meiotic recombination"/>
    <property type="evidence" value="ECO:0007669"/>
    <property type="project" value="TreeGrafter"/>
</dbReference>
<dbReference type="GO" id="GO:0000400">
    <property type="term" value="F:four-way junction DNA binding"/>
    <property type="evidence" value="ECO:0007669"/>
    <property type="project" value="TreeGrafter"/>
</dbReference>
<evidence type="ECO:0000256" key="5">
    <source>
        <dbReference type="ARBA" id="ARBA00023204"/>
    </source>
</evidence>
<dbReference type="OrthoDB" id="5957327at2759"/>
<dbReference type="RefSeq" id="XP_020125070.1">
    <property type="nucleotide sequence ID" value="XM_020270269.1"/>
</dbReference>
<comment type="subcellular location">
    <subcellularLocation>
        <location evidence="1">Nucleus</location>
    </subcellularLocation>
</comment>
<dbReference type="GO" id="GO:0005657">
    <property type="term" value="C:replication fork"/>
    <property type="evidence" value="ECO:0007669"/>
    <property type="project" value="TreeGrafter"/>
</dbReference>
<gene>
    <name evidence="8" type="ORF">BKCO1_1100002</name>
</gene>
<comment type="caution">
    <text evidence="8">The sequence shown here is derived from an EMBL/GenBank/DDBJ whole genome shotgun (WGS) entry which is preliminary data.</text>
</comment>
<dbReference type="CDD" id="cd01393">
    <property type="entry name" value="RecA-like"/>
    <property type="match status" value="1"/>
</dbReference>
<evidence type="ECO:0000256" key="6">
    <source>
        <dbReference type="ARBA" id="ARBA00023242"/>
    </source>
</evidence>
<dbReference type="GO" id="GO:0033063">
    <property type="term" value="C:Rad51B-Rad51C-Rad51D-XRCC2 complex"/>
    <property type="evidence" value="ECO:0007669"/>
    <property type="project" value="TreeGrafter"/>
</dbReference>
<dbReference type="PANTHER" id="PTHR46239:SF1">
    <property type="entry name" value="DNA REPAIR PROTEIN RAD51 HOMOLOG 3"/>
    <property type="match status" value="1"/>
</dbReference>
<dbReference type="AlphaFoldDB" id="A0A1J9QL68"/>
<keyword evidence="6" id="KW-0539">Nucleus</keyword>
<feature type="region of interest" description="Disordered" evidence="7">
    <location>
        <begin position="331"/>
        <end position="410"/>
    </location>
</feature>
<reference evidence="8 9" key="1">
    <citation type="submission" date="2016-10" db="EMBL/GenBank/DDBJ databases">
        <title>Proteomics and genomics reveal pathogen-plant mechanisms compatible with a hemibiotrophic lifestyle of Diplodia corticola.</title>
        <authorList>
            <person name="Fernandes I."/>
            <person name="De Jonge R."/>
            <person name="Van De Peer Y."/>
            <person name="Devreese B."/>
            <person name="Alves A."/>
            <person name="Esteves A.C."/>
        </authorList>
    </citation>
    <scope>NUCLEOTIDE SEQUENCE [LARGE SCALE GENOMIC DNA]</scope>
    <source>
        <strain evidence="8 9">CBS 112549</strain>
    </source>
</reference>
<organism evidence="8 9">
    <name type="scientific">Diplodia corticola</name>
    <dbReference type="NCBI Taxonomy" id="236234"/>
    <lineage>
        <taxon>Eukaryota</taxon>
        <taxon>Fungi</taxon>
        <taxon>Dikarya</taxon>
        <taxon>Ascomycota</taxon>
        <taxon>Pezizomycotina</taxon>
        <taxon>Dothideomycetes</taxon>
        <taxon>Dothideomycetes incertae sedis</taxon>
        <taxon>Botryosphaeriales</taxon>
        <taxon>Botryosphaeriaceae</taxon>
        <taxon>Diplodia</taxon>
    </lineage>
</organism>
<dbReference type="InterPro" id="IPR027417">
    <property type="entry name" value="P-loop_NTPase"/>
</dbReference>
<evidence type="ECO:0000256" key="3">
    <source>
        <dbReference type="ARBA" id="ARBA00022763"/>
    </source>
</evidence>
<keyword evidence="4" id="KW-0067">ATP-binding</keyword>
<dbReference type="SUPFAM" id="SSF52540">
    <property type="entry name" value="P-loop containing nucleoside triphosphate hydrolases"/>
    <property type="match status" value="1"/>
</dbReference>
<dbReference type="GO" id="GO:0005524">
    <property type="term" value="F:ATP binding"/>
    <property type="evidence" value="ECO:0007669"/>
    <property type="project" value="UniProtKB-KW"/>
</dbReference>
<dbReference type="EMBL" id="MNUE01000110">
    <property type="protein sequence ID" value="OJD28810.1"/>
    <property type="molecule type" value="Genomic_DNA"/>
</dbReference>
<sequence>MVVPDTSAPSSSQSAHRLPTFSASQALRTLRISGPRAISTGLKQLDALFQPRTATPVQGGLSRGQVTEVYGPPGSGKTALGRVHCTPPLAFVADHATDAAKDVPKTRLETLLSAPPSAAPEGPSSSIDETLSAADMLPRFHHYSTPTLAHLLALVAHPVTAFPPEGTWLVVIDSVSTLFDHAYPRTGAAKGNKNDNTKWAAGRRYAVMSSLVSTLGKIAAVRDIPVLLTNQVVTRFREESNALLVPAMAGLEWDNGIATRLVIFQDWPPDPGRLAGMDDEKREKIRYIGVVKVGGIGLNEGDGLGAVIPFIIEPSGLSDVDLRTAEVPLQTLTSPVRPSTRRPNEVPDSEEELSSDEMYGWGEDDELAAEGLLIDEAALAAERSDERPDQPPQKKTRTEEPARVLSPRQE</sequence>
<dbReference type="Gene3D" id="3.40.50.300">
    <property type="entry name" value="P-loop containing nucleotide triphosphate hydrolases"/>
    <property type="match status" value="1"/>
</dbReference>
<evidence type="ECO:0000256" key="7">
    <source>
        <dbReference type="SAM" id="MobiDB-lite"/>
    </source>
</evidence>
<dbReference type="GO" id="GO:0033065">
    <property type="term" value="C:Rad51C-XRCC3 complex"/>
    <property type="evidence" value="ECO:0007669"/>
    <property type="project" value="TreeGrafter"/>
</dbReference>
<keyword evidence="2" id="KW-0547">Nucleotide-binding</keyword>
<dbReference type="Proteomes" id="UP000183809">
    <property type="component" value="Unassembled WGS sequence"/>
</dbReference>
<keyword evidence="9" id="KW-1185">Reference proteome</keyword>
<keyword evidence="8" id="KW-0378">Hydrolase</keyword>
<evidence type="ECO:0000313" key="8">
    <source>
        <dbReference type="EMBL" id="OJD28810.1"/>
    </source>
</evidence>
<name>A0A1J9QL68_9PEZI</name>
<evidence type="ECO:0000256" key="4">
    <source>
        <dbReference type="ARBA" id="ARBA00022840"/>
    </source>
</evidence>
<dbReference type="InterPro" id="IPR052093">
    <property type="entry name" value="HR_Repair_Mediator"/>
</dbReference>
<evidence type="ECO:0000256" key="2">
    <source>
        <dbReference type="ARBA" id="ARBA00022741"/>
    </source>
</evidence>
<dbReference type="GO" id="GO:0008821">
    <property type="term" value="F:crossover junction DNA endonuclease activity"/>
    <property type="evidence" value="ECO:0007669"/>
    <property type="project" value="TreeGrafter"/>
</dbReference>
<keyword evidence="5" id="KW-0234">DNA repair</keyword>
<dbReference type="GO" id="GO:0000707">
    <property type="term" value="P:meiotic DNA recombinase assembly"/>
    <property type="evidence" value="ECO:0007669"/>
    <property type="project" value="TreeGrafter"/>
</dbReference>
<keyword evidence="3" id="KW-0227">DNA damage</keyword>
<dbReference type="GeneID" id="31010528"/>
<protein>
    <submittedName>
        <fullName evidence="8">p-loop containing nucleoside triphosphate hydrolase protein</fullName>
    </submittedName>
</protein>
<evidence type="ECO:0000313" key="9">
    <source>
        <dbReference type="Proteomes" id="UP000183809"/>
    </source>
</evidence>
<feature type="compositionally biased region" description="Polar residues" evidence="7">
    <location>
        <begin position="7"/>
        <end position="20"/>
    </location>
</feature>
<accession>A0A1J9QL68</accession>
<feature type="region of interest" description="Disordered" evidence="7">
    <location>
        <begin position="1"/>
        <end position="20"/>
    </location>
</feature>
<dbReference type="STRING" id="236234.A0A1J9QL68"/>
<proteinExistence type="predicted"/>
<evidence type="ECO:0000256" key="1">
    <source>
        <dbReference type="ARBA" id="ARBA00004123"/>
    </source>
</evidence>